<protein>
    <submittedName>
        <fullName evidence="2">Discoidin domain-containing protein</fullName>
    </submittedName>
</protein>
<dbReference type="PROSITE" id="PS50022">
    <property type="entry name" value="FA58C_3"/>
    <property type="match status" value="1"/>
</dbReference>
<proteinExistence type="predicted"/>
<dbReference type="Pfam" id="PF08306">
    <property type="entry name" value="Glyco_hydro_98M"/>
    <property type="match status" value="1"/>
</dbReference>
<dbReference type="PROSITE" id="PS51318">
    <property type="entry name" value="TAT"/>
    <property type="match status" value="1"/>
</dbReference>
<dbReference type="InterPro" id="IPR006311">
    <property type="entry name" value="TAT_signal"/>
</dbReference>
<dbReference type="Gene3D" id="2.60.120.260">
    <property type="entry name" value="Galactose-binding domain-like"/>
    <property type="match status" value="1"/>
</dbReference>
<dbReference type="SUPFAM" id="SSF49785">
    <property type="entry name" value="Galactose-binding domain-like"/>
    <property type="match status" value="1"/>
</dbReference>
<reference evidence="2 3" key="1">
    <citation type="submission" date="2024-09" db="EMBL/GenBank/DDBJ databases">
        <authorList>
            <person name="Sun Q."/>
            <person name="Mori K."/>
        </authorList>
    </citation>
    <scope>NUCLEOTIDE SEQUENCE [LARGE SCALE GENOMIC DNA]</scope>
    <source>
        <strain evidence="2 3">JCM 3331</strain>
    </source>
</reference>
<dbReference type="SMART" id="SM00231">
    <property type="entry name" value="FA58C"/>
    <property type="match status" value="1"/>
</dbReference>
<dbReference type="InterPro" id="IPR013191">
    <property type="entry name" value="GH98_central"/>
</dbReference>
<gene>
    <name evidence="2" type="ORF">ACFFTL_27685</name>
</gene>
<dbReference type="InterPro" id="IPR000421">
    <property type="entry name" value="FA58C"/>
</dbReference>
<dbReference type="EMBL" id="JBHMCG010000117">
    <property type="protein sequence ID" value="MFB9575965.1"/>
    <property type="molecule type" value="Genomic_DNA"/>
</dbReference>
<dbReference type="RefSeq" id="WP_345518665.1">
    <property type="nucleotide sequence ID" value="NZ_BAAAXD010000047.1"/>
</dbReference>
<dbReference type="Gene3D" id="3.30.2330.20">
    <property type="entry name" value="family 98 glycoside hydrolase"/>
    <property type="match status" value="1"/>
</dbReference>
<dbReference type="Proteomes" id="UP001589710">
    <property type="component" value="Unassembled WGS sequence"/>
</dbReference>
<dbReference type="Gene3D" id="3.20.20.80">
    <property type="entry name" value="Glycosidases"/>
    <property type="match status" value="1"/>
</dbReference>
<dbReference type="Gene3D" id="2.60.220.10">
    <property type="entry name" value="Polysaccharide lyase family 8-like, C-terminal"/>
    <property type="match status" value="1"/>
</dbReference>
<dbReference type="Pfam" id="PF00754">
    <property type="entry name" value="F5_F8_type_C"/>
    <property type="match status" value="1"/>
</dbReference>
<sequence length="768" mass="82772">MAHRDDSPTRLDDALGTRLGRRRFLGAVAALGTGLAVPGVLDAAGMGSTAMAAESTGAALRATIDATHPAHLINLGQSDEPYQGTLEQLWDTVPAWLKPYAYINLIAGQHIQNVPATRDWIESRLDAAEAAGIPVVAQVANGETGNTSLIPVRQWRTWARTHPNTFKGFNAAELYNGPDLSNYLISLFDVAGQQGMYFFWTDTNIFGTDGMMLDYMQNNAAFLPAMKANAGNLVLMNKESFATTSTDALIKGLWLTGYIGNWGSSTDWWKWGLDGRGVFPGGTGWQDWKYILQYPQGLQVQSIVRDLSQGATCFLSEASYFTNGALGHRYAGAQFGVYPLLKGVMNGWIRIPTRSEVAGQQQVLAKGAANFSTPGWNQSLNNAMAVDGRYGMVSLVPTTMPAADLAGFTTVTTPQPTSYYDGLYPGFASTGNGWLVRSDGAAKQWYYSSPAMDVQQKSAVVFSPTNVPTASVTISSDEHTNVIVQENPSNLGVHVFNYRLDLTNALSLVTDQASTVAFGQDYMAPRLDAAGNPVVNADGSITAVGGKTLPDRSSRDVRNVTLTVVGTWKGGRPNVVFDDYPGMTRPYTQSQSWDPATRTLVLSLTMNGTAHFNVQLDGGGPRILPRTGWTVVYADSEELAAENTSAANVLDGSMATFWHTRWSNVSPTPACPHEIQLDMKASRAVSGFTYLPRQDGSENGTVGQYEFYVSADGATWGSPVATGTFAADNTLKTVTFPATTGRYVRFRALSEINGNPWTSCAELNVIGE</sequence>
<evidence type="ECO:0000313" key="3">
    <source>
        <dbReference type="Proteomes" id="UP001589710"/>
    </source>
</evidence>
<evidence type="ECO:0000259" key="1">
    <source>
        <dbReference type="PROSITE" id="PS50022"/>
    </source>
</evidence>
<keyword evidence="3" id="KW-1185">Reference proteome</keyword>
<organism evidence="2 3">
    <name type="scientific">Streptomyces yanii</name>
    <dbReference type="NCBI Taxonomy" id="78510"/>
    <lineage>
        <taxon>Bacteria</taxon>
        <taxon>Bacillati</taxon>
        <taxon>Actinomycetota</taxon>
        <taxon>Actinomycetes</taxon>
        <taxon>Kitasatosporales</taxon>
        <taxon>Streptomycetaceae</taxon>
        <taxon>Streptomyces</taxon>
    </lineage>
</organism>
<comment type="caution">
    <text evidence="2">The sequence shown here is derived from an EMBL/GenBank/DDBJ whole genome shotgun (WGS) entry which is preliminary data.</text>
</comment>
<name>A0ABV5RDP5_9ACTN</name>
<feature type="domain" description="F5/8 type C" evidence="1">
    <location>
        <begin position="609"/>
        <end position="768"/>
    </location>
</feature>
<accession>A0ABV5RDP5</accession>
<evidence type="ECO:0000313" key="2">
    <source>
        <dbReference type="EMBL" id="MFB9575965.1"/>
    </source>
</evidence>
<dbReference type="InterPro" id="IPR008979">
    <property type="entry name" value="Galactose-bd-like_sf"/>
</dbReference>
<dbReference type="InterPro" id="IPR011071">
    <property type="entry name" value="Lyase_8-like_C"/>
</dbReference>